<comment type="function">
    <text evidence="8">Has an important function as a repair enzyme for proteins that have been inactivated by oxidation. Catalyzes the reversible oxidation-reduction of methionine sulfoxide in proteins to methionine.</text>
</comment>
<accession>A0ABT9FQT2</accession>
<evidence type="ECO:0000256" key="8">
    <source>
        <dbReference type="HAMAP-Rule" id="MF_01401"/>
    </source>
</evidence>
<dbReference type="InterPro" id="IPR002569">
    <property type="entry name" value="Met_Sox_Rdtase_MsrA_dom"/>
</dbReference>
<evidence type="ECO:0000256" key="5">
    <source>
        <dbReference type="ARBA" id="ARBA00048488"/>
    </source>
</evidence>
<evidence type="ECO:0000256" key="6">
    <source>
        <dbReference type="ARBA" id="ARBA00048782"/>
    </source>
</evidence>
<keyword evidence="2 7" id="KW-0560">Oxidoreductase</keyword>
<dbReference type="NCBIfam" id="TIGR00401">
    <property type="entry name" value="msrA"/>
    <property type="match status" value="1"/>
</dbReference>
<feature type="active site" description="Nucleophile" evidence="7">
    <location>
        <position position="296"/>
    </location>
</feature>
<evidence type="ECO:0000259" key="9">
    <source>
        <dbReference type="PROSITE" id="PS51790"/>
    </source>
</evidence>
<name>A0ABT9FQT2_9BACL</name>
<evidence type="ECO:0000256" key="7">
    <source>
        <dbReference type="HAMAP-Rule" id="MF_01400"/>
    </source>
</evidence>
<feature type="domain" description="MsrB" evidence="9">
    <location>
        <begin position="185"/>
        <end position="307"/>
    </location>
</feature>
<dbReference type="GO" id="GO:0008113">
    <property type="term" value="F:peptide-methionine (S)-S-oxide reductase activity"/>
    <property type="evidence" value="ECO:0007669"/>
    <property type="project" value="UniProtKB-EC"/>
</dbReference>
<dbReference type="EC" id="1.8.4.11" evidence="8"/>
<gene>
    <name evidence="8 10" type="primary">msrA</name>
    <name evidence="7" type="synonym">msrB</name>
    <name evidence="10" type="ORF">OIN60_08400</name>
</gene>
<comment type="caution">
    <text evidence="10">The sequence shown here is derived from an EMBL/GenBank/DDBJ whole genome shotgun (WGS) entry which is preliminary data.</text>
</comment>
<evidence type="ECO:0000256" key="4">
    <source>
        <dbReference type="ARBA" id="ARBA00047806"/>
    </source>
</evidence>
<evidence type="ECO:0000256" key="2">
    <source>
        <dbReference type="ARBA" id="ARBA00023002"/>
    </source>
</evidence>
<dbReference type="Proteomes" id="UP001241848">
    <property type="component" value="Unassembled WGS sequence"/>
</dbReference>
<comment type="caution">
    <text evidence="7">Lacks conserved residue(s) required for the propagation of feature annotation.</text>
</comment>
<comment type="catalytic activity">
    <reaction evidence="6 8">
        <text>[thioredoxin]-disulfide + L-methionine + H2O = L-methionine (S)-S-oxide + [thioredoxin]-dithiol</text>
        <dbReference type="Rhea" id="RHEA:19993"/>
        <dbReference type="Rhea" id="RHEA-COMP:10698"/>
        <dbReference type="Rhea" id="RHEA-COMP:10700"/>
        <dbReference type="ChEBI" id="CHEBI:15377"/>
        <dbReference type="ChEBI" id="CHEBI:29950"/>
        <dbReference type="ChEBI" id="CHEBI:50058"/>
        <dbReference type="ChEBI" id="CHEBI:57844"/>
        <dbReference type="ChEBI" id="CHEBI:58772"/>
        <dbReference type="EC" id="1.8.4.11"/>
    </reaction>
</comment>
<dbReference type="Gene3D" id="3.30.1060.10">
    <property type="entry name" value="Peptide methionine sulphoxide reductase MsrA"/>
    <property type="match status" value="1"/>
</dbReference>
<evidence type="ECO:0000313" key="11">
    <source>
        <dbReference type="Proteomes" id="UP001241848"/>
    </source>
</evidence>
<organism evidence="10 11">
    <name type="scientific">Paenibacillus zeirhizosphaerae</name>
    <dbReference type="NCBI Taxonomy" id="2987519"/>
    <lineage>
        <taxon>Bacteria</taxon>
        <taxon>Bacillati</taxon>
        <taxon>Bacillota</taxon>
        <taxon>Bacilli</taxon>
        <taxon>Bacillales</taxon>
        <taxon>Paenibacillaceae</taxon>
        <taxon>Paenibacillus</taxon>
    </lineage>
</organism>
<evidence type="ECO:0000256" key="1">
    <source>
        <dbReference type="ARBA" id="ARBA00005591"/>
    </source>
</evidence>
<dbReference type="Pfam" id="PF01625">
    <property type="entry name" value="PMSR"/>
    <property type="match status" value="1"/>
</dbReference>
<dbReference type="PANTHER" id="PTHR43774:SF1">
    <property type="entry name" value="PEPTIDE METHIONINE SULFOXIDE REDUCTASE MSRA 2"/>
    <property type="match status" value="1"/>
</dbReference>
<dbReference type="RefSeq" id="WP_305754411.1">
    <property type="nucleotide sequence ID" value="NZ_JAPCKK010000014.1"/>
</dbReference>
<comment type="catalytic activity">
    <reaction evidence="4 8">
        <text>L-methionyl-[protein] + [thioredoxin]-disulfide + H2O = L-methionyl-(S)-S-oxide-[protein] + [thioredoxin]-dithiol</text>
        <dbReference type="Rhea" id="RHEA:14217"/>
        <dbReference type="Rhea" id="RHEA-COMP:10698"/>
        <dbReference type="Rhea" id="RHEA-COMP:10700"/>
        <dbReference type="Rhea" id="RHEA-COMP:12313"/>
        <dbReference type="Rhea" id="RHEA-COMP:12315"/>
        <dbReference type="ChEBI" id="CHEBI:15377"/>
        <dbReference type="ChEBI" id="CHEBI:16044"/>
        <dbReference type="ChEBI" id="CHEBI:29950"/>
        <dbReference type="ChEBI" id="CHEBI:44120"/>
        <dbReference type="ChEBI" id="CHEBI:50058"/>
        <dbReference type="EC" id="1.8.4.11"/>
    </reaction>
</comment>
<comment type="similarity">
    <text evidence="1 8">Belongs to the MsrA Met sulfoxide reductase family.</text>
</comment>
<dbReference type="SUPFAM" id="SSF55068">
    <property type="entry name" value="Peptide methionine sulfoxide reductase"/>
    <property type="match status" value="1"/>
</dbReference>
<sequence>MNSIKNPQHTELATFAGGCFWCMVSPFEDLPGIKRVRSGYTGGHTENPTYEEVCSDTTGHVEAVQITFDPQVFPYERLLELFWQQIDPTDAGGQFHDRGESYKTAIFYHSEEQRVKAEASKEVLNKSGRFDNPVVTPILPASIFYEAEEYHQDYHKKNPGHYKRYRKGSGREDFIERNWSGKFDKADLKSRLTPLQYEVTQNNATERPFENEFWDHQGDGIYVDIVSGEPLFSSRDKYDAGCGWPSFTRPLRSYNIKEKTDLSHFMIRTEVRSREADSHLGHVFDDGPGPDGLRYCINSAALRFVPKEDLVQEGYGEYAYLFEDSQRGQESL</sequence>
<dbReference type="PANTHER" id="PTHR43774">
    <property type="entry name" value="PEPTIDE METHIONINE SULFOXIDE REDUCTASE"/>
    <property type="match status" value="1"/>
</dbReference>
<dbReference type="InterPro" id="IPR002579">
    <property type="entry name" value="Met_Sox_Rdtase_MsrB_dom"/>
</dbReference>
<comment type="similarity">
    <text evidence="7">Belongs to the MsrB Met sulfoxide reductase family.</text>
</comment>
<comment type="catalytic activity">
    <reaction evidence="5 7">
        <text>L-methionyl-[protein] + [thioredoxin]-disulfide + H2O = L-methionyl-(R)-S-oxide-[protein] + [thioredoxin]-dithiol</text>
        <dbReference type="Rhea" id="RHEA:24164"/>
        <dbReference type="Rhea" id="RHEA-COMP:10698"/>
        <dbReference type="Rhea" id="RHEA-COMP:10700"/>
        <dbReference type="Rhea" id="RHEA-COMP:12313"/>
        <dbReference type="Rhea" id="RHEA-COMP:12314"/>
        <dbReference type="ChEBI" id="CHEBI:15377"/>
        <dbReference type="ChEBI" id="CHEBI:16044"/>
        <dbReference type="ChEBI" id="CHEBI:29950"/>
        <dbReference type="ChEBI" id="CHEBI:45764"/>
        <dbReference type="ChEBI" id="CHEBI:50058"/>
        <dbReference type="EC" id="1.8.4.12"/>
    </reaction>
</comment>
<dbReference type="InterPro" id="IPR036509">
    <property type="entry name" value="Met_Sox_Rdtase_MsrA_sf"/>
</dbReference>
<keyword evidence="3" id="KW-0511">Multifunctional enzyme</keyword>
<protein>
    <recommendedName>
        <fullName evidence="7 8">Multifunctional fusion protein</fullName>
    </recommendedName>
    <domain>
        <recommendedName>
            <fullName evidence="8">Peptide methionine sulfoxide reductase MsrA</fullName>
            <shortName evidence="8">Protein-methionine-S-oxide reductase</shortName>
            <ecNumber evidence="8">1.8.4.11</ecNumber>
        </recommendedName>
        <alternativeName>
            <fullName evidence="8">Peptide-methionine (S)-S-oxide reductase</fullName>
            <shortName evidence="8">Peptide Met(O) reductase</shortName>
        </alternativeName>
    </domain>
    <domain>
        <recommendedName>
            <fullName evidence="7">Peptide methionine sulfoxide reductase MsrB</fullName>
            <ecNumber evidence="7">1.8.4.12</ecNumber>
        </recommendedName>
        <alternativeName>
            <fullName evidence="7">Peptide-methionine (R)-S-oxide reductase</fullName>
        </alternativeName>
    </domain>
</protein>
<keyword evidence="11" id="KW-1185">Reference proteome</keyword>
<dbReference type="NCBIfam" id="TIGR00357">
    <property type="entry name" value="peptide-methionine (R)-S-oxide reductase MsrB"/>
    <property type="match status" value="1"/>
</dbReference>
<reference evidence="10 11" key="1">
    <citation type="submission" date="2022-10" db="EMBL/GenBank/DDBJ databases">
        <title>Paenibacillus description and whole genome data of maize root bacterial community.</title>
        <authorList>
            <person name="Marton D."/>
            <person name="Farkas M."/>
            <person name="Cserhati M."/>
        </authorList>
    </citation>
    <scope>NUCLEOTIDE SEQUENCE [LARGE SCALE GENOMIC DNA]</scope>
    <source>
        <strain evidence="10 11">P96</strain>
    </source>
</reference>
<dbReference type="EMBL" id="JAPCKK010000014">
    <property type="protein sequence ID" value="MDP4096792.1"/>
    <property type="molecule type" value="Genomic_DNA"/>
</dbReference>
<evidence type="ECO:0000313" key="10">
    <source>
        <dbReference type="EMBL" id="MDP4096792.1"/>
    </source>
</evidence>
<dbReference type="EC" id="1.8.4.12" evidence="7"/>
<dbReference type="Gene3D" id="2.170.150.20">
    <property type="entry name" value="Peptide methionine sulfoxide reductase"/>
    <property type="match status" value="1"/>
</dbReference>
<evidence type="ECO:0000256" key="3">
    <source>
        <dbReference type="ARBA" id="ARBA00023268"/>
    </source>
</evidence>
<dbReference type="Pfam" id="PF01641">
    <property type="entry name" value="SelR"/>
    <property type="match status" value="1"/>
</dbReference>
<dbReference type="HAMAP" id="MF_01401">
    <property type="entry name" value="MsrA"/>
    <property type="match status" value="1"/>
</dbReference>
<dbReference type="InterPro" id="IPR011057">
    <property type="entry name" value="Mss4-like_sf"/>
</dbReference>
<dbReference type="SUPFAM" id="SSF51316">
    <property type="entry name" value="Mss4-like"/>
    <property type="match status" value="1"/>
</dbReference>
<feature type="active site" evidence="8">
    <location>
        <position position="19"/>
    </location>
</feature>
<dbReference type="PROSITE" id="PS51790">
    <property type="entry name" value="MSRB"/>
    <property type="match status" value="1"/>
</dbReference>
<dbReference type="HAMAP" id="MF_01400">
    <property type="entry name" value="MsrB"/>
    <property type="match status" value="1"/>
</dbReference>
<proteinExistence type="inferred from homology"/>